<keyword evidence="1" id="KW-0472">Membrane</keyword>
<dbReference type="GO" id="GO:0016740">
    <property type="term" value="F:transferase activity"/>
    <property type="evidence" value="ECO:0007669"/>
    <property type="project" value="UniProtKB-KW"/>
</dbReference>
<gene>
    <name evidence="3" type="ORF">CK510_26900</name>
</gene>
<keyword evidence="4" id="KW-1185">Reference proteome</keyword>
<dbReference type="PANTHER" id="PTHR48090">
    <property type="entry name" value="UNDECAPRENYL-PHOSPHATE 4-DEOXY-4-FORMAMIDO-L-ARABINOSE TRANSFERASE-RELATED"/>
    <property type="match status" value="1"/>
</dbReference>
<dbReference type="Pfam" id="PF00535">
    <property type="entry name" value="Glycos_transf_2"/>
    <property type="match status" value="1"/>
</dbReference>
<evidence type="ECO:0000259" key="2">
    <source>
        <dbReference type="Pfam" id="PF00535"/>
    </source>
</evidence>
<evidence type="ECO:0000256" key="1">
    <source>
        <dbReference type="SAM" id="Phobius"/>
    </source>
</evidence>
<keyword evidence="3" id="KW-0808">Transferase</keyword>
<evidence type="ECO:0000313" key="4">
    <source>
        <dbReference type="Proteomes" id="UP000218238"/>
    </source>
</evidence>
<comment type="caution">
    <text evidence="3">The sequence shown here is derived from an EMBL/GenBank/DDBJ whole genome shotgun (WGS) entry which is preliminary data.</text>
</comment>
<feature type="transmembrane region" description="Helical" evidence="1">
    <location>
        <begin position="6"/>
        <end position="31"/>
    </location>
</feature>
<dbReference type="InterPro" id="IPR050256">
    <property type="entry name" value="Glycosyltransferase_2"/>
</dbReference>
<sequence length="401" mass="44635">MLLQELLIVFLYGLSISFVILILIPVVVLFVECVAALLPNKNSNNYEEIAHPQVCILIPAHNEASNIAMTLSSLNSQLTSQDRVIVVADNCTDDTVKIAHEYGVTVIERNDILRRGKGYGLDFGLQYISTNPPEVVIFIDADCIVHPGTVEKLAKTAVFNNQPVQSTNLLKPPQPITARHAVSTLAFLVKNLVRQRGMQRLKLPASLTGTGMAVPWCLVNKVSFASSNIVEDKQLGLDFALVGYKPIFCEEALVTGYFPQQQKAGDTQKTRWVHGHLEILRSQFPQIIRMGLSQRRIDLIAIALDLTVLPISLLIMLWFVCAVFANVISVALGIIWLPAITIIEGVFLLIAILSTWMKFGRADLPVQMLLSIPFYMLWNIGIYCSFIVKPQKVWVRTGRDT</sequence>
<reference evidence="3 4" key="1">
    <citation type="submission" date="2017-08" db="EMBL/GenBank/DDBJ databases">
        <title>Draft genome sequence of filamentous cyanobacterium Calothrix elsteri CCALA 953.</title>
        <authorList>
            <person name="Gagunashvili A.N."/>
            <person name="Elster J."/>
            <person name="Andresson O.S."/>
        </authorList>
    </citation>
    <scope>NUCLEOTIDE SEQUENCE [LARGE SCALE GENOMIC DNA]</scope>
    <source>
        <strain evidence="3 4">CCALA 953</strain>
    </source>
</reference>
<dbReference type="Gene3D" id="3.90.550.10">
    <property type="entry name" value="Spore Coat Polysaccharide Biosynthesis Protein SpsA, Chain A"/>
    <property type="match status" value="1"/>
</dbReference>
<dbReference type="OrthoDB" id="9797391at2"/>
<feature type="transmembrane region" description="Helical" evidence="1">
    <location>
        <begin position="299"/>
        <end position="328"/>
    </location>
</feature>
<dbReference type="CDD" id="cd06438">
    <property type="entry name" value="EpsO_like"/>
    <property type="match status" value="1"/>
</dbReference>
<feature type="transmembrane region" description="Helical" evidence="1">
    <location>
        <begin position="368"/>
        <end position="388"/>
    </location>
</feature>
<proteinExistence type="predicted"/>
<evidence type="ECO:0000313" key="3">
    <source>
        <dbReference type="EMBL" id="PAX51053.1"/>
    </source>
</evidence>
<dbReference type="AlphaFoldDB" id="A0A2A2TBF0"/>
<keyword evidence="1" id="KW-0812">Transmembrane</keyword>
<organism evidence="3 4">
    <name type="scientific">Brunnivagina elsteri CCALA 953</name>
    <dbReference type="NCBI Taxonomy" id="987040"/>
    <lineage>
        <taxon>Bacteria</taxon>
        <taxon>Bacillati</taxon>
        <taxon>Cyanobacteriota</taxon>
        <taxon>Cyanophyceae</taxon>
        <taxon>Nostocales</taxon>
        <taxon>Calotrichaceae</taxon>
        <taxon>Brunnivagina</taxon>
    </lineage>
</organism>
<keyword evidence="1" id="KW-1133">Transmembrane helix</keyword>
<protein>
    <submittedName>
        <fullName evidence="3">Glycosyl transferase</fullName>
    </submittedName>
</protein>
<dbReference type="SUPFAM" id="SSF53448">
    <property type="entry name" value="Nucleotide-diphospho-sugar transferases"/>
    <property type="match status" value="1"/>
</dbReference>
<accession>A0A2A2TBF0</accession>
<dbReference type="Proteomes" id="UP000218238">
    <property type="component" value="Unassembled WGS sequence"/>
</dbReference>
<feature type="domain" description="Glycosyltransferase 2-like" evidence="2">
    <location>
        <begin position="55"/>
        <end position="161"/>
    </location>
</feature>
<name>A0A2A2TBF0_9CYAN</name>
<dbReference type="PANTHER" id="PTHR48090:SF6">
    <property type="entry name" value="SLR5056 PROTEIN"/>
    <property type="match status" value="1"/>
</dbReference>
<dbReference type="EMBL" id="NTFS01000485">
    <property type="protein sequence ID" value="PAX51053.1"/>
    <property type="molecule type" value="Genomic_DNA"/>
</dbReference>
<feature type="transmembrane region" description="Helical" evidence="1">
    <location>
        <begin position="334"/>
        <end position="356"/>
    </location>
</feature>
<dbReference type="InterPro" id="IPR029044">
    <property type="entry name" value="Nucleotide-diphossugar_trans"/>
</dbReference>
<dbReference type="InterPro" id="IPR001173">
    <property type="entry name" value="Glyco_trans_2-like"/>
</dbReference>